<feature type="compositionally biased region" description="Basic and acidic residues" evidence="1">
    <location>
        <begin position="61"/>
        <end position="71"/>
    </location>
</feature>
<proteinExistence type="predicted"/>
<dbReference type="EMBL" id="JAWRVI010000058">
    <property type="protein sequence ID" value="KAK4083230.1"/>
    <property type="molecule type" value="Genomic_DNA"/>
</dbReference>
<evidence type="ECO:0000313" key="4">
    <source>
        <dbReference type="Proteomes" id="UP000245956"/>
    </source>
</evidence>
<evidence type="ECO:0000256" key="1">
    <source>
        <dbReference type="SAM" id="MobiDB-lite"/>
    </source>
</evidence>
<evidence type="ECO:0000313" key="3">
    <source>
        <dbReference type="EMBL" id="PWI66896.1"/>
    </source>
</evidence>
<name>A0A2U3DXD2_PURLI</name>
<feature type="region of interest" description="Disordered" evidence="1">
    <location>
        <begin position="61"/>
        <end position="80"/>
    </location>
</feature>
<dbReference type="AlphaFoldDB" id="A0A2U3DXD2"/>
<dbReference type="EMBL" id="LCWV01000022">
    <property type="protein sequence ID" value="PWI66896.1"/>
    <property type="molecule type" value="Genomic_DNA"/>
</dbReference>
<feature type="compositionally biased region" description="Polar residues" evidence="1">
    <location>
        <begin position="527"/>
        <end position="541"/>
    </location>
</feature>
<keyword evidence="5" id="KW-1185">Reference proteome</keyword>
<evidence type="ECO:0000313" key="5">
    <source>
        <dbReference type="Proteomes" id="UP001287286"/>
    </source>
</evidence>
<protein>
    <submittedName>
        <fullName evidence="3">Uncharacterized protein</fullName>
    </submittedName>
</protein>
<dbReference type="Proteomes" id="UP001287286">
    <property type="component" value="Unassembled WGS sequence"/>
</dbReference>
<accession>A0A2U3DXD2</accession>
<organism evidence="3 4">
    <name type="scientific">Purpureocillium lilacinum</name>
    <name type="common">Paecilomyces lilacinus</name>
    <dbReference type="NCBI Taxonomy" id="33203"/>
    <lineage>
        <taxon>Eukaryota</taxon>
        <taxon>Fungi</taxon>
        <taxon>Dikarya</taxon>
        <taxon>Ascomycota</taxon>
        <taxon>Pezizomycotina</taxon>
        <taxon>Sordariomycetes</taxon>
        <taxon>Hypocreomycetidae</taxon>
        <taxon>Hypocreales</taxon>
        <taxon>Ophiocordycipitaceae</taxon>
        <taxon>Purpureocillium</taxon>
    </lineage>
</organism>
<gene>
    <name evidence="3" type="ORF">PCL_04740</name>
    <name evidence="2" type="ORF">Purlil1_10800</name>
</gene>
<reference evidence="2 5" key="4">
    <citation type="journal article" date="2024" name="Microbiol. Resour. Announc.">
        <title>Genome annotations for the ascomycete fungi Trichoderma harzianum, Trichoderma aggressivum, and Purpureocillium lilacinum.</title>
        <authorList>
            <person name="Beijen E.P.W."/>
            <person name="Ohm R.A."/>
        </authorList>
    </citation>
    <scope>NUCLEOTIDE SEQUENCE [LARGE SCALE GENOMIC DNA]</scope>
    <source>
        <strain evidence="2 5">CBS 150709</strain>
    </source>
</reference>
<evidence type="ECO:0000313" key="2">
    <source>
        <dbReference type="EMBL" id="KAK4083230.1"/>
    </source>
</evidence>
<reference evidence="3" key="1">
    <citation type="submission" date="2015-05" db="EMBL/GenBank/DDBJ databases">
        <authorList>
            <person name="Wang D.B."/>
            <person name="Wang M."/>
        </authorList>
    </citation>
    <scope>NUCLEOTIDE SEQUENCE</scope>
    <source>
        <strain evidence="3">36-1</strain>
    </source>
</reference>
<reference evidence="3 4" key="2">
    <citation type="journal article" date="2016" name="Front. Microbiol.">
        <title>Genome and transcriptome sequences reveal the specific parasitism of the nematophagous Purpureocillium lilacinum 36-1.</title>
        <authorList>
            <person name="Xie J."/>
            <person name="Li S."/>
            <person name="Mo C."/>
            <person name="Xiao X."/>
            <person name="Peng D."/>
            <person name="Wang G."/>
            <person name="Xiao Y."/>
        </authorList>
    </citation>
    <scope>NUCLEOTIDE SEQUENCE [LARGE SCALE GENOMIC DNA]</scope>
    <source>
        <strain evidence="3 4">36-1</strain>
    </source>
</reference>
<comment type="caution">
    <text evidence="3">The sequence shown here is derived from an EMBL/GenBank/DDBJ whole genome shotgun (WGS) entry which is preliminary data.</text>
</comment>
<feature type="region of interest" description="Disordered" evidence="1">
    <location>
        <begin position="503"/>
        <end position="541"/>
    </location>
</feature>
<feature type="region of interest" description="Disordered" evidence="1">
    <location>
        <begin position="396"/>
        <end position="421"/>
    </location>
</feature>
<reference evidence="2" key="3">
    <citation type="submission" date="2023-11" db="EMBL/GenBank/DDBJ databases">
        <authorList>
            <person name="Beijen E."/>
            <person name="Ohm R.A."/>
        </authorList>
    </citation>
    <scope>NUCLEOTIDE SEQUENCE</scope>
    <source>
        <strain evidence="2">CBS 150709</strain>
    </source>
</reference>
<dbReference type="Proteomes" id="UP000245956">
    <property type="component" value="Unassembled WGS sequence"/>
</dbReference>
<sequence length="541" mass="57806">MDRAARVGETRWVPEERGATLCAVQYPTLRVGANVKVRGRGSRWPRMRRACACGRASEDTIRADEQNRTEEPGPTLLGQRVAGGNAIKNGGHSAGGAARMGRAWVGGWEGPRLCPAWALCGRPIRVCVSEVAVAVPARPDVVLSPRGNSPAGGRRTDGTGRMEVPCSGALGKVQFANATAAARGRHRTVHLLRSSLLRCAASSSASSAASYSSSPPPLTTHGRGAVVSWTPAPCLFLDGWLGRHGWWGSCPRLAGKHRLHPIPLQHCAVHSIKSPPLLDRACLLPPPPTLASLTDGPCGLGLHLLGTLKRPGWSERLVLSVLLALPTDREHAREPAATDTMHRWRCGLTSSAPLVPPRARSLSRKYVGPRLVVVLEGQDGLRPRVLVSVRRSRRAGHAGVTARTPGRCSTGAGGGDGDRWGRDPTVEEGIGIRQPGHGWCAWIAWMAWMDGMEMEPSLRPPPAGLPSCNPRSAAVRRPPQRRLAWEAPTRSGAEVEAVRAVAAARPEGPAEMREPLGPRNNLHHVPQKTSAHLTASTKLDV</sequence>